<dbReference type="Pfam" id="PF00702">
    <property type="entry name" value="Hydrolase"/>
    <property type="match status" value="1"/>
</dbReference>
<sequence length="196" mass="22789">MLQNIIFDMGNVLLTFDPEVPLARFCHSEEAKDLIRKELFQGPEWIMGDQGILRNDERYEPVSHRIPSVYHKELADCVSHWDICMKPVPGALSFCQACKDKGYHIYVLSNADNTFHDYFQRFAQESWFDGVIVSSDVHMIKPEPAIYRHLLQTFSLHPEECFFIDDRPENVKAAVSLGMQGFVFQNDFTPLRKLLF</sequence>
<reference evidence="1 2" key="1">
    <citation type="journal article" date="2021" name="ISME Commun">
        <title>Automated analysis of genomic sequences facilitates high-throughput and comprehensive description of bacteria.</title>
        <authorList>
            <person name="Hitch T.C.A."/>
        </authorList>
    </citation>
    <scope>NUCLEOTIDE SEQUENCE [LARGE SCALE GENOMIC DNA]</scope>
    <source>
        <strain evidence="1 2">Sanger_18</strain>
    </source>
</reference>
<organism evidence="1 2">
    <name type="scientific">Suilimivivens aceti</name>
    <dbReference type="NCBI Taxonomy" id="2981774"/>
    <lineage>
        <taxon>Bacteria</taxon>
        <taxon>Bacillati</taxon>
        <taxon>Bacillota</taxon>
        <taxon>Clostridia</taxon>
        <taxon>Lachnospirales</taxon>
        <taxon>Lachnospiraceae</taxon>
        <taxon>Suilimivivens</taxon>
    </lineage>
</organism>
<dbReference type="InterPro" id="IPR023214">
    <property type="entry name" value="HAD_sf"/>
</dbReference>
<dbReference type="SFLD" id="SFLDG01129">
    <property type="entry name" value="C1.5:_HAD__Beta-PGM__Phosphata"/>
    <property type="match status" value="1"/>
</dbReference>
<dbReference type="SUPFAM" id="SSF56784">
    <property type="entry name" value="HAD-like"/>
    <property type="match status" value="1"/>
</dbReference>
<protein>
    <submittedName>
        <fullName evidence="1">HAD family phosphatase</fullName>
    </submittedName>
</protein>
<dbReference type="RefSeq" id="WP_262574461.1">
    <property type="nucleotide sequence ID" value="NZ_JAOQKJ010000005.1"/>
</dbReference>
<dbReference type="Proteomes" id="UP001652432">
    <property type="component" value="Unassembled WGS sequence"/>
</dbReference>
<proteinExistence type="predicted"/>
<dbReference type="NCBIfam" id="TIGR01509">
    <property type="entry name" value="HAD-SF-IA-v3"/>
    <property type="match status" value="1"/>
</dbReference>
<evidence type="ECO:0000313" key="2">
    <source>
        <dbReference type="Proteomes" id="UP001652432"/>
    </source>
</evidence>
<gene>
    <name evidence="1" type="ORF">OCV77_07855</name>
</gene>
<dbReference type="Gene3D" id="1.10.150.240">
    <property type="entry name" value="Putative phosphatase, domain 2"/>
    <property type="match status" value="1"/>
</dbReference>
<name>A0ABT2T2C8_9FIRM</name>
<dbReference type="PANTHER" id="PTHR43611:SF3">
    <property type="entry name" value="FLAVIN MONONUCLEOTIDE HYDROLASE 1, CHLOROPLATIC"/>
    <property type="match status" value="1"/>
</dbReference>
<dbReference type="SFLD" id="SFLDS00003">
    <property type="entry name" value="Haloacid_Dehalogenase"/>
    <property type="match status" value="1"/>
</dbReference>
<dbReference type="InterPro" id="IPR036412">
    <property type="entry name" value="HAD-like_sf"/>
</dbReference>
<dbReference type="PANTHER" id="PTHR43611">
    <property type="entry name" value="ALPHA-D-GLUCOSE 1-PHOSPHATE PHOSPHATASE"/>
    <property type="match status" value="1"/>
</dbReference>
<dbReference type="InterPro" id="IPR006439">
    <property type="entry name" value="HAD-SF_hydro_IA"/>
</dbReference>
<comment type="caution">
    <text evidence="1">The sequence shown here is derived from an EMBL/GenBank/DDBJ whole genome shotgun (WGS) entry which is preliminary data.</text>
</comment>
<keyword evidence="2" id="KW-1185">Reference proteome</keyword>
<accession>A0ABT2T2C8</accession>
<dbReference type="EMBL" id="JAOQKJ010000005">
    <property type="protein sequence ID" value="MCU6744409.1"/>
    <property type="molecule type" value="Genomic_DNA"/>
</dbReference>
<dbReference type="Gene3D" id="3.40.50.1000">
    <property type="entry name" value="HAD superfamily/HAD-like"/>
    <property type="match status" value="1"/>
</dbReference>
<evidence type="ECO:0000313" key="1">
    <source>
        <dbReference type="EMBL" id="MCU6744409.1"/>
    </source>
</evidence>
<dbReference type="CDD" id="cd02603">
    <property type="entry name" value="HAD_sEH-N_like"/>
    <property type="match status" value="1"/>
</dbReference>
<dbReference type="InterPro" id="IPR023198">
    <property type="entry name" value="PGP-like_dom2"/>
</dbReference>